<dbReference type="EMBL" id="BK015702">
    <property type="protein sequence ID" value="DAE20830.1"/>
    <property type="molecule type" value="Genomic_DNA"/>
</dbReference>
<proteinExistence type="predicted"/>
<sequence>MPIYNLPPDKHVFSFAHHHHCFVFLYNDYSIHLYFLLLL</sequence>
<organism evidence="1">
    <name type="scientific">Siphoviridae sp. ctWhx86</name>
    <dbReference type="NCBI Taxonomy" id="2826362"/>
    <lineage>
        <taxon>Viruses</taxon>
        <taxon>Duplodnaviria</taxon>
        <taxon>Heunggongvirae</taxon>
        <taxon>Uroviricota</taxon>
        <taxon>Caudoviricetes</taxon>
    </lineage>
</organism>
<reference evidence="1" key="1">
    <citation type="journal article" date="2021" name="Proc. Natl. Acad. Sci. U.S.A.">
        <title>A Catalog of Tens of Thousands of Viruses from Human Metagenomes Reveals Hidden Associations with Chronic Diseases.</title>
        <authorList>
            <person name="Tisza M.J."/>
            <person name="Buck C.B."/>
        </authorList>
    </citation>
    <scope>NUCLEOTIDE SEQUENCE</scope>
    <source>
        <strain evidence="1">CtWhx86</strain>
    </source>
</reference>
<accession>A0A8S5QNM1</accession>
<protein>
    <submittedName>
        <fullName evidence="1">Uncharacterized protein</fullName>
    </submittedName>
</protein>
<evidence type="ECO:0000313" key="1">
    <source>
        <dbReference type="EMBL" id="DAE20830.1"/>
    </source>
</evidence>
<name>A0A8S5QNM1_9CAUD</name>